<sequence>MKSIRARQQRNSEREPCQHGAHCVFLMTDNCRYRHTQEEHASMLALRQERVAAVTSGLTDLETLAVPLQRLDDDLVTIAGTRELASFNKVADGEIAVPGCPPRFTPLTQSLHLNRDRDNKAISFTSAKYAHSFEPLLRAVELMQPAFDLLHGTDIISNAGNLRKLFDLLRNTKWTADRYDVEMHGETMLLSRWNEDPTLSFSLGHGAGFERATCQYPSDEHPLLSGSASHHRVVTYRLGGLQCVVQSEADAYYCDCDHSNHPFPVPSTGPKTSSMTTTPQKRHSDPFPRSQKRNSAKLRTRRAVPTTTAFAALTLDDPGDTPSFTAAASHMHTATYPPISTPTTTTTASPTLQVHHIGRPVPAPCLIEIKTRNARSVPLTTPEAQLYFARRARLYLAGHAGGVFAPGPGLAVQDKTGDLEGWEGEEQVQAGLGRLVRLLGLVRERVGVLKGEGVERVWLVCEGDGTGREKGVRVRLCGRERDEIDYAKESIPF</sequence>
<dbReference type="Proteomes" id="UP001305647">
    <property type="component" value="Unassembled WGS sequence"/>
</dbReference>
<dbReference type="AlphaFoldDB" id="A0AAN6PYD1"/>
<evidence type="ECO:0000256" key="1">
    <source>
        <dbReference type="SAM" id="MobiDB-lite"/>
    </source>
</evidence>
<reference evidence="2" key="2">
    <citation type="submission" date="2023-05" db="EMBL/GenBank/DDBJ databases">
        <authorList>
            <consortium name="Lawrence Berkeley National Laboratory"/>
            <person name="Steindorff A."/>
            <person name="Hensen N."/>
            <person name="Bonometti L."/>
            <person name="Westerberg I."/>
            <person name="Brannstrom I.O."/>
            <person name="Guillou S."/>
            <person name="Cros-Aarteil S."/>
            <person name="Calhoun S."/>
            <person name="Haridas S."/>
            <person name="Kuo A."/>
            <person name="Mondo S."/>
            <person name="Pangilinan J."/>
            <person name="Riley R."/>
            <person name="Labutti K."/>
            <person name="Andreopoulos B."/>
            <person name="Lipzen A."/>
            <person name="Chen C."/>
            <person name="Yanf M."/>
            <person name="Daum C."/>
            <person name="Ng V."/>
            <person name="Clum A."/>
            <person name="Ohm R."/>
            <person name="Martin F."/>
            <person name="Silar P."/>
            <person name="Natvig D."/>
            <person name="Lalanne C."/>
            <person name="Gautier V."/>
            <person name="Ament-Velasquez S.L."/>
            <person name="Kruys A."/>
            <person name="Hutchinson M.I."/>
            <person name="Powell A.J."/>
            <person name="Barry K."/>
            <person name="Miller A.N."/>
            <person name="Grigoriev I.V."/>
            <person name="Debuchy R."/>
            <person name="Gladieux P."/>
            <person name="Thoren M.H."/>
            <person name="Johannesson H."/>
        </authorList>
    </citation>
    <scope>NUCLEOTIDE SEQUENCE</scope>
    <source>
        <strain evidence="2">CBS 757.83</strain>
    </source>
</reference>
<keyword evidence="3" id="KW-1185">Reference proteome</keyword>
<feature type="region of interest" description="Disordered" evidence="1">
    <location>
        <begin position="263"/>
        <end position="303"/>
    </location>
</feature>
<comment type="caution">
    <text evidence="2">The sequence shown here is derived from an EMBL/GenBank/DDBJ whole genome shotgun (WGS) entry which is preliminary data.</text>
</comment>
<gene>
    <name evidence="2" type="ORF">N658DRAFT_517716</name>
</gene>
<accession>A0AAN6PYD1</accession>
<evidence type="ECO:0000313" key="3">
    <source>
        <dbReference type="Proteomes" id="UP001305647"/>
    </source>
</evidence>
<proteinExistence type="predicted"/>
<reference evidence="2" key="1">
    <citation type="journal article" date="2023" name="Mol. Phylogenet. Evol.">
        <title>Genome-scale phylogeny and comparative genomics of the fungal order Sordariales.</title>
        <authorList>
            <person name="Hensen N."/>
            <person name="Bonometti L."/>
            <person name="Westerberg I."/>
            <person name="Brannstrom I.O."/>
            <person name="Guillou S."/>
            <person name="Cros-Aarteil S."/>
            <person name="Calhoun S."/>
            <person name="Haridas S."/>
            <person name="Kuo A."/>
            <person name="Mondo S."/>
            <person name="Pangilinan J."/>
            <person name="Riley R."/>
            <person name="LaButti K."/>
            <person name="Andreopoulos B."/>
            <person name="Lipzen A."/>
            <person name="Chen C."/>
            <person name="Yan M."/>
            <person name="Daum C."/>
            <person name="Ng V."/>
            <person name="Clum A."/>
            <person name="Steindorff A."/>
            <person name="Ohm R.A."/>
            <person name="Martin F."/>
            <person name="Silar P."/>
            <person name="Natvig D.O."/>
            <person name="Lalanne C."/>
            <person name="Gautier V."/>
            <person name="Ament-Velasquez S.L."/>
            <person name="Kruys A."/>
            <person name="Hutchinson M.I."/>
            <person name="Powell A.J."/>
            <person name="Barry K."/>
            <person name="Miller A.N."/>
            <person name="Grigoriev I.V."/>
            <person name="Debuchy R."/>
            <person name="Gladieux P."/>
            <person name="Hiltunen Thoren M."/>
            <person name="Johannesson H."/>
        </authorList>
    </citation>
    <scope>NUCLEOTIDE SEQUENCE</scope>
    <source>
        <strain evidence="2">CBS 757.83</strain>
    </source>
</reference>
<evidence type="ECO:0000313" key="2">
    <source>
        <dbReference type="EMBL" id="KAK4098914.1"/>
    </source>
</evidence>
<organism evidence="2 3">
    <name type="scientific">Parathielavia hyrcaniae</name>
    <dbReference type="NCBI Taxonomy" id="113614"/>
    <lineage>
        <taxon>Eukaryota</taxon>
        <taxon>Fungi</taxon>
        <taxon>Dikarya</taxon>
        <taxon>Ascomycota</taxon>
        <taxon>Pezizomycotina</taxon>
        <taxon>Sordariomycetes</taxon>
        <taxon>Sordariomycetidae</taxon>
        <taxon>Sordariales</taxon>
        <taxon>Chaetomiaceae</taxon>
        <taxon>Parathielavia</taxon>
    </lineage>
</organism>
<dbReference type="EMBL" id="MU863654">
    <property type="protein sequence ID" value="KAK4098914.1"/>
    <property type="molecule type" value="Genomic_DNA"/>
</dbReference>
<name>A0AAN6PYD1_9PEZI</name>
<dbReference type="PANTHER" id="PTHR35179">
    <property type="entry name" value="PROTEIN CBG02620"/>
    <property type="match status" value="1"/>
</dbReference>
<feature type="compositionally biased region" description="Basic residues" evidence="1">
    <location>
        <begin position="290"/>
        <end position="302"/>
    </location>
</feature>
<dbReference type="PANTHER" id="PTHR35179:SF2">
    <property type="entry name" value="START DOMAIN-CONTAINING PROTEIN"/>
    <property type="match status" value="1"/>
</dbReference>
<feature type="compositionally biased region" description="Polar residues" evidence="1">
    <location>
        <begin position="269"/>
        <end position="279"/>
    </location>
</feature>
<protein>
    <submittedName>
        <fullName evidence="2">Uncharacterized protein</fullName>
    </submittedName>
</protein>